<feature type="region of interest" description="Disordered" evidence="1">
    <location>
        <begin position="1"/>
        <end position="53"/>
    </location>
</feature>
<organism evidence="2 3">
    <name type="scientific">Beauveria asiatica</name>
    <dbReference type="NCBI Taxonomy" id="1069075"/>
    <lineage>
        <taxon>Eukaryota</taxon>
        <taxon>Fungi</taxon>
        <taxon>Dikarya</taxon>
        <taxon>Ascomycota</taxon>
        <taxon>Pezizomycotina</taxon>
        <taxon>Sordariomycetes</taxon>
        <taxon>Hypocreomycetidae</taxon>
        <taxon>Hypocreales</taxon>
        <taxon>Cordycipitaceae</taxon>
        <taxon>Beauveria</taxon>
    </lineage>
</organism>
<feature type="compositionally biased region" description="Polar residues" evidence="1">
    <location>
        <begin position="122"/>
        <end position="138"/>
    </location>
</feature>
<name>A0AAW0RR01_9HYPO</name>
<accession>A0AAW0RR01</accession>
<dbReference type="Proteomes" id="UP001397290">
    <property type="component" value="Unassembled WGS sequence"/>
</dbReference>
<evidence type="ECO:0000256" key="1">
    <source>
        <dbReference type="SAM" id="MobiDB-lite"/>
    </source>
</evidence>
<dbReference type="EMBL" id="JAAHCF010000383">
    <property type="protein sequence ID" value="KAK8144490.1"/>
    <property type="molecule type" value="Genomic_DNA"/>
</dbReference>
<dbReference type="AlphaFoldDB" id="A0AAW0RR01"/>
<feature type="region of interest" description="Disordered" evidence="1">
    <location>
        <begin position="75"/>
        <end position="138"/>
    </location>
</feature>
<feature type="compositionally biased region" description="Polar residues" evidence="1">
    <location>
        <begin position="1"/>
        <end position="13"/>
    </location>
</feature>
<reference evidence="2 3" key="1">
    <citation type="submission" date="2020-02" db="EMBL/GenBank/DDBJ databases">
        <title>Comparative genomics of the hypocrealean fungal genus Beauvera.</title>
        <authorList>
            <person name="Showalter D.N."/>
            <person name="Bushley K.E."/>
            <person name="Rehner S.A."/>
        </authorList>
    </citation>
    <scope>NUCLEOTIDE SEQUENCE [LARGE SCALE GENOMIC DNA]</scope>
    <source>
        <strain evidence="2 3">ARSEF4384</strain>
    </source>
</reference>
<gene>
    <name evidence="2" type="ORF">G3M48_005741</name>
</gene>
<sequence length="138" mass="15411">MYSWSLNDVSSVMNERKAKDSDSQGSAQSEILPMRRHRQPKSQPLTPPGLRHRLLMKIRPKRPWEATHDHGQDCAANLAASLGPVGQLRRRDRESTQIYTSSDDEDAENRSEAAKRRKSLTQEDLASTAQASEKGSGA</sequence>
<evidence type="ECO:0000313" key="3">
    <source>
        <dbReference type="Proteomes" id="UP001397290"/>
    </source>
</evidence>
<comment type="caution">
    <text evidence="2">The sequence shown here is derived from an EMBL/GenBank/DDBJ whole genome shotgun (WGS) entry which is preliminary data.</text>
</comment>
<proteinExistence type="predicted"/>
<evidence type="ECO:0000313" key="2">
    <source>
        <dbReference type="EMBL" id="KAK8144490.1"/>
    </source>
</evidence>
<keyword evidence="3" id="KW-1185">Reference proteome</keyword>
<protein>
    <submittedName>
        <fullName evidence="2">Uncharacterized protein</fullName>
    </submittedName>
</protein>